<evidence type="ECO:0000256" key="6">
    <source>
        <dbReference type="ARBA" id="ARBA00023136"/>
    </source>
</evidence>
<evidence type="ECO:0000256" key="5">
    <source>
        <dbReference type="ARBA" id="ARBA00022989"/>
    </source>
</evidence>
<dbReference type="InterPro" id="IPR003864">
    <property type="entry name" value="CSC1/OSCA1-like_7TM"/>
</dbReference>
<evidence type="ECO:0000256" key="8">
    <source>
        <dbReference type="SAM" id="Phobius"/>
    </source>
</evidence>
<feature type="transmembrane region" description="Helical" evidence="8">
    <location>
        <begin position="432"/>
        <end position="452"/>
    </location>
</feature>
<evidence type="ECO:0000259" key="10">
    <source>
        <dbReference type="Pfam" id="PF13967"/>
    </source>
</evidence>
<comment type="subcellular location">
    <subcellularLocation>
        <location evidence="1">Membrane</location>
        <topology evidence="1">Multi-pass membrane protein</topology>
    </subcellularLocation>
</comment>
<feature type="transmembrane region" description="Helical" evidence="8">
    <location>
        <begin position="92"/>
        <end position="112"/>
    </location>
</feature>
<feature type="domain" description="CSC1/OSCA1-like cytosolic" evidence="11">
    <location>
        <begin position="198"/>
        <end position="373"/>
    </location>
</feature>
<protein>
    <recommendedName>
        <fullName evidence="14">DUF221-domain-containing protein</fullName>
    </recommendedName>
</protein>
<dbReference type="Proteomes" id="UP001648503">
    <property type="component" value="Unassembled WGS sequence"/>
</dbReference>
<keyword evidence="13" id="KW-1185">Reference proteome</keyword>
<keyword evidence="6 8" id="KW-0472">Membrane</keyword>
<feature type="region of interest" description="Disordered" evidence="7">
    <location>
        <begin position="820"/>
        <end position="931"/>
    </location>
</feature>
<evidence type="ECO:0000259" key="9">
    <source>
        <dbReference type="Pfam" id="PF02714"/>
    </source>
</evidence>
<evidence type="ECO:0000313" key="13">
    <source>
        <dbReference type="Proteomes" id="UP001648503"/>
    </source>
</evidence>
<dbReference type="Pfam" id="PF14703">
    <property type="entry name" value="PHM7_cyt"/>
    <property type="match status" value="1"/>
</dbReference>
<dbReference type="Pfam" id="PF02714">
    <property type="entry name" value="RSN1_7TM"/>
    <property type="match status" value="1"/>
</dbReference>
<feature type="domain" description="CSC1/OSCA1-like N-terminal transmembrane" evidence="10">
    <location>
        <begin position="11"/>
        <end position="174"/>
    </location>
</feature>
<dbReference type="InterPro" id="IPR045122">
    <property type="entry name" value="Csc1-like"/>
</dbReference>
<proteinExistence type="inferred from homology"/>
<evidence type="ECO:0000256" key="3">
    <source>
        <dbReference type="ARBA" id="ARBA00022448"/>
    </source>
</evidence>
<dbReference type="EMBL" id="JAFCIX010000580">
    <property type="protein sequence ID" value="KAH6585473.1"/>
    <property type="molecule type" value="Genomic_DNA"/>
</dbReference>
<feature type="transmembrane region" description="Helical" evidence="8">
    <location>
        <begin position="12"/>
        <end position="32"/>
    </location>
</feature>
<feature type="transmembrane region" description="Helical" evidence="8">
    <location>
        <begin position="640"/>
        <end position="665"/>
    </location>
</feature>
<dbReference type="InterPro" id="IPR032880">
    <property type="entry name" value="CSC1/OSCA1-like_N"/>
</dbReference>
<dbReference type="PANTHER" id="PTHR13018">
    <property type="entry name" value="PROBABLE MEMBRANE PROTEIN DUF221-RELATED"/>
    <property type="match status" value="1"/>
</dbReference>
<evidence type="ECO:0000256" key="7">
    <source>
        <dbReference type="SAM" id="MobiDB-lite"/>
    </source>
</evidence>
<keyword evidence="4 8" id="KW-0812">Transmembrane</keyword>
<dbReference type="Pfam" id="PF13967">
    <property type="entry name" value="RSN1_TM"/>
    <property type="match status" value="1"/>
</dbReference>
<feature type="transmembrane region" description="Helical" evidence="8">
    <location>
        <begin position="677"/>
        <end position="697"/>
    </location>
</feature>
<keyword evidence="3" id="KW-0813">Transport</keyword>
<feature type="transmembrane region" description="Helical" evidence="8">
    <location>
        <begin position="585"/>
        <end position="618"/>
    </location>
</feature>
<evidence type="ECO:0000256" key="4">
    <source>
        <dbReference type="ARBA" id="ARBA00022692"/>
    </source>
</evidence>
<organism evidence="12 13">
    <name type="scientific">Batrachochytrium salamandrivorans</name>
    <dbReference type="NCBI Taxonomy" id="1357716"/>
    <lineage>
        <taxon>Eukaryota</taxon>
        <taxon>Fungi</taxon>
        <taxon>Fungi incertae sedis</taxon>
        <taxon>Chytridiomycota</taxon>
        <taxon>Chytridiomycota incertae sedis</taxon>
        <taxon>Chytridiomycetes</taxon>
        <taxon>Rhizophydiales</taxon>
        <taxon>Rhizophydiales incertae sedis</taxon>
        <taxon>Batrachochytrium</taxon>
    </lineage>
</organism>
<keyword evidence="5 8" id="KW-1133">Transmembrane helix</keyword>
<feature type="domain" description="CSC1/OSCA1-like 7TM region" evidence="9">
    <location>
        <begin position="384"/>
        <end position="658"/>
    </location>
</feature>
<accession>A0ABQ8ERJ3</accession>
<evidence type="ECO:0000313" key="12">
    <source>
        <dbReference type="EMBL" id="KAH6585473.1"/>
    </source>
</evidence>
<comment type="similarity">
    <text evidence="2">Belongs to the CSC1 (TC 1.A.17) family.</text>
</comment>
<evidence type="ECO:0000256" key="2">
    <source>
        <dbReference type="ARBA" id="ARBA00007779"/>
    </source>
</evidence>
<evidence type="ECO:0000256" key="1">
    <source>
        <dbReference type="ARBA" id="ARBA00004141"/>
    </source>
</evidence>
<reference evidence="12 13" key="1">
    <citation type="submission" date="2021-02" db="EMBL/GenBank/DDBJ databases">
        <title>Variation within the Batrachochytrium salamandrivorans European outbreak.</title>
        <authorList>
            <person name="Kelly M."/>
            <person name="Pasmans F."/>
            <person name="Shea T.P."/>
            <person name="Munoz J.F."/>
            <person name="Carranza S."/>
            <person name="Cuomo C.A."/>
            <person name="Martel A."/>
        </authorList>
    </citation>
    <scope>NUCLEOTIDE SEQUENCE [LARGE SCALE GENOMIC DNA]</scope>
    <source>
        <strain evidence="12 13">AMFP18/2</strain>
    </source>
</reference>
<feature type="transmembrane region" description="Helical" evidence="8">
    <location>
        <begin position="386"/>
        <end position="412"/>
    </location>
</feature>
<evidence type="ECO:0008006" key="14">
    <source>
        <dbReference type="Google" id="ProtNLM"/>
    </source>
</evidence>
<dbReference type="InterPro" id="IPR027815">
    <property type="entry name" value="CSC1/OSCA1-like_cyt"/>
</dbReference>
<sequence>MTAVYSDLISLLTAFGTNIAISAGLVIGFSLLRPTNKNVYEPRRKFAEEQKRPEALSANPISWLKPAYAIDEIHMVNKIGLDAVMFLRFIKVLVKLFCGTSILAVILCAINFHSPSIDPPISSGNGDGADSVAFNPSLTLFSISNMTNPESQLFYIPAIFAWIISGYAYLLLYTTWSEYIDLRKKYFSSPEYLHSYHSRCLLVTDIPESMHKEGALKEFVNSAGLSYPATQVLIGRNFENLPQLMKEHTAATLALEGVFVKYLKDPYNLPSERPTHKIGGYIFHLIGGTKVDSIDHYGKEIRRLESSIYELRSKGDQYFKPNSSAFISFDTIKGSHSAAHKLSGFISTSIRTQSITPPRFKMCPNFEQLIWENVGVLSAVRNTRRLIAMGMLVVITIGWTFFQAFLGTLITIESIASYSPAVAGFISRNQALNVIVKSFVGPGLVALSNILLPMALRVVARTQGVVSVSGVEKSVLYKYFVFQVYNQLIINVVGITGVKGVWNALTNGGGSNKQIWQQVATDIVARGNVVLLYIIAGYTSYGVEIIQGAPLVIGYIKRRYFTLTPRQEYELNDEPEFDFMITYGFLTLVALIGLGYSVIAPIIVPFVTILFILAYVVMKYQLLYVYEVKNETGGTWWPKVFNILCLIIGAFQLMTFGSIVVTAAAKSIRGNGKSQSLLVVVLPFITIAFYLYCSFYLSPQAQYVSKLHTSAFSPYNPNGNSSLASSTDGKLENESEEDALANRVFNPAIVKPLTKVWVNKLAKDLLSTYYRPEYVDLVDYVRKTKTGASRDTYLSNAREVKKRMVSFQAISGVTTRLGRTRSIKRDQQRAYGSADAEEAGMTLDDASELDLPPEDSPISLTPVDSYAEGLARPRQPSSGYVGPIGGSANRGDGPDAYEMMPVESGHSSGGGSRNGSSGHVPTSGVMAYHKR</sequence>
<dbReference type="PANTHER" id="PTHR13018:SF139">
    <property type="entry name" value="PHOSPHATE METABOLISM PROTEIN 7"/>
    <property type="match status" value="1"/>
</dbReference>
<gene>
    <name evidence="12" type="ORF">BASA50_001082</name>
</gene>
<evidence type="ECO:0000259" key="11">
    <source>
        <dbReference type="Pfam" id="PF14703"/>
    </source>
</evidence>
<name>A0ABQ8ERJ3_9FUNG</name>
<comment type="caution">
    <text evidence="12">The sequence shown here is derived from an EMBL/GenBank/DDBJ whole genome shotgun (WGS) entry which is preliminary data.</text>
</comment>
<feature type="transmembrane region" description="Helical" evidence="8">
    <location>
        <begin position="154"/>
        <end position="176"/>
    </location>
</feature>